<organism evidence="1 2">
    <name type="scientific">Parendozoicomonas callyspongiae</name>
    <dbReference type="NCBI Taxonomy" id="2942213"/>
    <lineage>
        <taxon>Bacteria</taxon>
        <taxon>Pseudomonadati</taxon>
        <taxon>Pseudomonadota</taxon>
        <taxon>Gammaproteobacteria</taxon>
        <taxon>Oceanospirillales</taxon>
        <taxon>Endozoicomonadaceae</taxon>
        <taxon>Parendozoicomonas</taxon>
    </lineage>
</organism>
<comment type="caution">
    <text evidence="1">The sequence shown here is derived from an EMBL/GenBank/DDBJ whole genome shotgun (WGS) entry which is preliminary data.</text>
</comment>
<dbReference type="Gene3D" id="3.40.50.300">
    <property type="entry name" value="P-loop containing nucleotide triphosphate hydrolases"/>
    <property type="match status" value="1"/>
</dbReference>
<keyword evidence="1" id="KW-0378">Hydrolase</keyword>
<keyword evidence="1" id="KW-0547">Nucleotide-binding</keyword>
<keyword evidence="1" id="KW-0347">Helicase</keyword>
<accession>A0ABT0PJC7</accession>
<evidence type="ECO:0000313" key="2">
    <source>
        <dbReference type="Proteomes" id="UP001203338"/>
    </source>
</evidence>
<gene>
    <name evidence="1" type="ORF">M3P05_14195</name>
</gene>
<keyword evidence="1" id="KW-0067">ATP-binding</keyword>
<protein>
    <submittedName>
        <fullName evidence="1">Helicase RepA family protein</fullName>
    </submittedName>
</protein>
<dbReference type="Pfam" id="PF13481">
    <property type="entry name" value="AAA_25"/>
    <property type="match status" value="1"/>
</dbReference>
<keyword evidence="2" id="KW-1185">Reference proteome</keyword>
<dbReference type="Proteomes" id="UP001203338">
    <property type="component" value="Unassembled WGS sequence"/>
</dbReference>
<dbReference type="InterPro" id="IPR027417">
    <property type="entry name" value="P-loop_NTPase"/>
</dbReference>
<dbReference type="GO" id="GO:0004386">
    <property type="term" value="F:helicase activity"/>
    <property type="evidence" value="ECO:0007669"/>
    <property type="project" value="UniProtKB-KW"/>
</dbReference>
<reference evidence="1 2" key="1">
    <citation type="submission" date="2022-05" db="EMBL/GenBank/DDBJ databases">
        <authorList>
            <person name="Park J.-S."/>
        </authorList>
    </citation>
    <scope>NUCLEOTIDE SEQUENCE [LARGE SCALE GENOMIC DNA]</scope>
    <source>
        <strain evidence="1 2">2012CJ34-2</strain>
    </source>
</reference>
<evidence type="ECO:0000313" key="1">
    <source>
        <dbReference type="EMBL" id="MCL6271076.1"/>
    </source>
</evidence>
<sequence>MAGEGHNGLARRFKAWEIANNTQLGTSPIYISAHSARLMETTQAIQICQSIEAQVGDGPKPVLLVIDTLARNFGPGDENNTQDMNRFIAHLDQHFRKLWSCCVHVVHHTGVSTQNRARGNSALKGALDAEYALKRTDDVLTLTTHKMKDTQEPAPQSFELITIQLPDINEDGEHESSCVLKPVAAKLETDSGKRIGKTQRGCLEELEQLYDQHQAKLSDAEYSPEGARVRIDDWRNACVGKDKPLKTRNNFTRIKEALVEHGQIQLQPPYVYLKTQDNEI</sequence>
<name>A0ABT0PJC7_9GAMM</name>
<dbReference type="EMBL" id="JAMFLX010000020">
    <property type="protein sequence ID" value="MCL6271076.1"/>
    <property type="molecule type" value="Genomic_DNA"/>
</dbReference>
<proteinExistence type="predicted"/>